<sequence>MKSDTDAALSATIAGAYRWAGRPNPSQPQWRRTLRWMLGMQALLGLWFWGVILVLEALALVIAAQFGPVQVSMFQFATHGALWFPFSIMIITSAAVVTTHVAQGRTRRSFIQAALLTVAVMALGYGVLMTAGITVEGLVYDSLGWTQQHIADVDSATAPLAPWQEPLGTTLLTYITRTGGGAMAGLLVGVAYYRFGGWRGTGLLLLTALPALAVQEALSGLLRNVVDSALVVNGGLALALIVAGAIAYYFLTRHLPINNPRT</sequence>
<dbReference type="EMBL" id="DXBY01000080">
    <property type="protein sequence ID" value="HIZ35137.1"/>
    <property type="molecule type" value="Genomic_DNA"/>
</dbReference>
<gene>
    <name evidence="2" type="ORF">H9815_05125</name>
</gene>
<accession>A0A9D2J3Q2</accession>
<feature type="transmembrane region" description="Helical" evidence="1">
    <location>
        <begin position="228"/>
        <end position="251"/>
    </location>
</feature>
<reference evidence="2" key="1">
    <citation type="journal article" date="2021" name="PeerJ">
        <title>Extensive microbial diversity within the chicken gut microbiome revealed by metagenomics and culture.</title>
        <authorList>
            <person name="Gilroy R."/>
            <person name="Ravi A."/>
            <person name="Getino M."/>
            <person name="Pursley I."/>
            <person name="Horton D.L."/>
            <person name="Alikhan N.F."/>
            <person name="Baker D."/>
            <person name="Gharbi K."/>
            <person name="Hall N."/>
            <person name="Watson M."/>
            <person name="Adriaenssens E.M."/>
            <person name="Foster-Nyarko E."/>
            <person name="Jarju S."/>
            <person name="Secka A."/>
            <person name="Antonio M."/>
            <person name="Oren A."/>
            <person name="Chaudhuri R.R."/>
            <person name="La Ragione R."/>
            <person name="Hildebrand F."/>
            <person name="Pallen M.J."/>
        </authorList>
    </citation>
    <scope>NUCLEOTIDE SEQUENCE</scope>
    <source>
        <strain evidence="2">ChiGjej4B4-7305</strain>
    </source>
</reference>
<comment type="caution">
    <text evidence="2">The sequence shown here is derived from an EMBL/GenBank/DDBJ whole genome shotgun (WGS) entry which is preliminary data.</text>
</comment>
<organism evidence="2 3">
    <name type="scientific">Candidatus Ruania gallistercoris</name>
    <dbReference type="NCBI Taxonomy" id="2838746"/>
    <lineage>
        <taxon>Bacteria</taxon>
        <taxon>Bacillati</taxon>
        <taxon>Actinomycetota</taxon>
        <taxon>Actinomycetes</taxon>
        <taxon>Micrococcales</taxon>
        <taxon>Ruaniaceae</taxon>
        <taxon>Ruania</taxon>
    </lineage>
</organism>
<keyword evidence="1" id="KW-1133">Transmembrane helix</keyword>
<keyword evidence="1" id="KW-0812">Transmembrane</keyword>
<dbReference type="AlphaFoldDB" id="A0A9D2J3Q2"/>
<proteinExistence type="predicted"/>
<feature type="transmembrane region" description="Helical" evidence="1">
    <location>
        <begin position="42"/>
        <end position="62"/>
    </location>
</feature>
<feature type="transmembrane region" description="Helical" evidence="1">
    <location>
        <begin position="202"/>
        <end position="222"/>
    </location>
</feature>
<evidence type="ECO:0000313" key="2">
    <source>
        <dbReference type="EMBL" id="HIZ35137.1"/>
    </source>
</evidence>
<evidence type="ECO:0000313" key="3">
    <source>
        <dbReference type="Proteomes" id="UP000824037"/>
    </source>
</evidence>
<protein>
    <submittedName>
        <fullName evidence="2">Uncharacterized protein</fullName>
    </submittedName>
</protein>
<evidence type="ECO:0000256" key="1">
    <source>
        <dbReference type="SAM" id="Phobius"/>
    </source>
</evidence>
<feature type="transmembrane region" description="Helical" evidence="1">
    <location>
        <begin position="174"/>
        <end position="195"/>
    </location>
</feature>
<feature type="transmembrane region" description="Helical" evidence="1">
    <location>
        <begin position="82"/>
        <end position="102"/>
    </location>
</feature>
<dbReference type="Proteomes" id="UP000824037">
    <property type="component" value="Unassembled WGS sequence"/>
</dbReference>
<feature type="transmembrane region" description="Helical" evidence="1">
    <location>
        <begin position="114"/>
        <end position="135"/>
    </location>
</feature>
<keyword evidence="1" id="KW-0472">Membrane</keyword>
<name>A0A9D2J3Q2_9MICO</name>
<reference evidence="2" key="2">
    <citation type="submission" date="2021-04" db="EMBL/GenBank/DDBJ databases">
        <authorList>
            <person name="Gilroy R."/>
        </authorList>
    </citation>
    <scope>NUCLEOTIDE SEQUENCE</scope>
    <source>
        <strain evidence="2">ChiGjej4B4-7305</strain>
    </source>
</reference>